<reference evidence="2 3" key="1">
    <citation type="submission" date="2019-09" db="EMBL/GenBank/DDBJ databases">
        <title>Bird 10,000 Genomes (B10K) Project - Family phase.</title>
        <authorList>
            <person name="Zhang G."/>
        </authorList>
    </citation>
    <scope>NUCLEOTIDE SEQUENCE [LARGE SCALE GENOMIC DNA]</scope>
    <source>
        <strain evidence="2">OUT-0053</strain>
        <tissue evidence="2">Muscle</tissue>
    </source>
</reference>
<dbReference type="PANTHER" id="PTHR13587:SF7">
    <property type="entry name" value="INTEGRATOR COMPLEX SUBUNIT 3"/>
    <property type="match status" value="1"/>
</dbReference>
<feature type="domain" description="Integrator complex subunit 3 N-terminal" evidence="1">
    <location>
        <begin position="2"/>
        <end position="40"/>
    </location>
</feature>
<feature type="domain" description="Integrator complex subunit 3 N-terminal" evidence="1">
    <location>
        <begin position="93"/>
        <end position="309"/>
    </location>
</feature>
<name>A0A7K7RA12_9PASS</name>
<feature type="non-terminal residue" evidence="2">
    <location>
        <position position="1"/>
    </location>
</feature>
<dbReference type="InterPro" id="IPR045334">
    <property type="entry name" value="INTS3"/>
</dbReference>
<dbReference type="PANTHER" id="PTHR13587">
    <property type="entry name" value="INTEGRATOR COMPLEX SUBUNIT 3"/>
    <property type="match status" value="1"/>
</dbReference>
<evidence type="ECO:0000313" key="3">
    <source>
        <dbReference type="Proteomes" id="UP000549091"/>
    </source>
</evidence>
<comment type="caution">
    <text evidence="2">The sequence shown here is derived from an EMBL/GenBank/DDBJ whole genome shotgun (WGS) entry which is preliminary data.</text>
</comment>
<accession>A0A7K7RA12</accession>
<dbReference type="Proteomes" id="UP000549091">
    <property type="component" value="Unassembled WGS sequence"/>
</dbReference>
<dbReference type="Pfam" id="PF10189">
    <property type="entry name" value="Ints3_N"/>
    <property type="match status" value="2"/>
</dbReference>
<dbReference type="AlphaFoldDB" id="A0A7K7RA12"/>
<keyword evidence="3" id="KW-1185">Reference proteome</keyword>
<evidence type="ECO:0000313" key="2">
    <source>
        <dbReference type="EMBL" id="NWZ89062.1"/>
    </source>
</evidence>
<protein>
    <submittedName>
        <fullName evidence="2">INT3 protein</fullName>
    </submittedName>
</protein>
<dbReference type="InterPro" id="IPR019333">
    <property type="entry name" value="INTS3_N"/>
</dbReference>
<sequence length="309" mass="36016">QCYRDLALVSRDGMNIVLNKINHILMEKYLKLQDTCRTQVRHPHLEFCVPPKISCPTQNLLSYPKSPVLPRISRPTQNFLSHPKPPVPPRILEWVLKSSLLVAMAVYTYLRLIVDHHGTAALQALRQKEVEFCVCLLRERFMDCFMIGRDLVRLLQNVARIPEFEQLWKDILHNPQVLSPQFTGVLQLLQSRTSRKFLACRLTPDMETKLLFMTSRVRFGQQKRYQDWFQRQYLSTPDSQSLRCDLIRYICGVVHPSNEVLSSDILPRWAIIGWLLTTCTSNVAASNAKLALFYDWLFFNPEKDSIMNI</sequence>
<dbReference type="GO" id="GO:0005737">
    <property type="term" value="C:cytoplasm"/>
    <property type="evidence" value="ECO:0007669"/>
    <property type="project" value="TreeGrafter"/>
</dbReference>
<gene>
    <name evidence="2" type="primary">Ints3</name>
    <name evidence="2" type="ORF">NESACU_R07749</name>
</gene>
<proteinExistence type="predicted"/>
<organism evidence="2 3">
    <name type="scientific">Nesospiza acunhae</name>
    <dbReference type="NCBI Taxonomy" id="381881"/>
    <lineage>
        <taxon>Eukaryota</taxon>
        <taxon>Metazoa</taxon>
        <taxon>Chordata</taxon>
        <taxon>Craniata</taxon>
        <taxon>Vertebrata</taxon>
        <taxon>Euteleostomi</taxon>
        <taxon>Archelosauria</taxon>
        <taxon>Archosauria</taxon>
        <taxon>Dinosauria</taxon>
        <taxon>Saurischia</taxon>
        <taxon>Theropoda</taxon>
        <taxon>Coelurosauria</taxon>
        <taxon>Aves</taxon>
        <taxon>Neognathae</taxon>
        <taxon>Neoaves</taxon>
        <taxon>Telluraves</taxon>
        <taxon>Australaves</taxon>
        <taxon>Passeriformes</taxon>
        <taxon>Thraupidae</taxon>
        <taxon>Nesospiza</taxon>
    </lineage>
</organism>
<feature type="non-terminal residue" evidence="2">
    <location>
        <position position="309"/>
    </location>
</feature>
<dbReference type="EMBL" id="VZSU01000046">
    <property type="protein sequence ID" value="NWZ89062.1"/>
    <property type="molecule type" value="Genomic_DNA"/>
</dbReference>
<evidence type="ECO:0000259" key="1">
    <source>
        <dbReference type="Pfam" id="PF10189"/>
    </source>
</evidence>